<name>A0A8S9PC13_BRACR</name>
<dbReference type="EMBL" id="QGKX02001521">
    <property type="protein sequence ID" value="KAF3510403.1"/>
    <property type="molecule type" value="Genomic_DNA"/>
</dbReference>
<dbReference type="Proteomes" id="UP000712600">
    <property type="component" value="Unassembled WGS sequence"/>
</dbReference>
<evidence type="ECO:0000313" key="1">
    <source>
        <dbReference type="EMBL" id="KAF3510403.1"/>
    </source>
</evidence>
<organism evidence="1 2">
    <name type="scientific">Brassica cretica</name>
    <name type="common">Mustard</name>
    <dbReference type="NCBI Taxonomy" id="69181"/>
    <lineage>
        <taxon>Eukaryota</taxon>
        <taxon>Viridiplantae</taxon>
        <taxon>Streptophyta</taxon>
        <taxon>Embryophyta</taxon>
        <taxon>Tracheophyta</taxon>
        <taxon>Spermatophyta</taxon>
        <taxon>Magnoliopsida</taxon>
        <taxon>eudicotyledons</taxon>
        <taxon>Gunneridae</taxon>
        <taxon>Pentapetalae</taxon>
        <taxon>rosids</taxon>
        <taxon>malvids</taxon>
        <taxon>Brassicales</taxon>
        <taxon>Brassicaceae</taxon>
        <taxon>Brassiceae</taxon>
        <taxon>Brassica</taxon>
    </lineage>
</organism>
<evidence type="ECO:0000313" key="2">
    <source>
        <dbReference type="Proteomes" id="UP000712600"/>
    </source>
</evidence>
<comment type="caution">
    <text evidence="1">The sequence shown here is derived from an EMBL/GenBank/DDBJ whole genome shotgun (WGS) entry which is preliminary data.</text>
</comment>
<gene>
    <name evidence="1" type="ORF">F2Q69_00004873</name>
</gene>
<dbReference type="AlphaFoldDB" id="A0A8S9PC13"/>
<proteinExistence type="predicted"/>
<sequence length="177" mass="18863">MPATVNVAGSPHSGTISRLVQCSHSVDLMWFCPIRTDSLLTILFSYSAKFDAFTEPVSPILVERFRFRDLDSLLGLANTNTQLPCDGDDNDGDQWRSSNIILPLVNLLAGSATDGDDMPGTISVLTKDGVGVNDHEESSSAGTTASGLATKKLRVLATPKVVTKCVSGVSIFYLNNA</sequence>
<accession>A0A8S9PC13</accession>
<protein>
    <submittedName>
        <fullName evidence="1">Uncharacterized protein</fullName>
    </submittedName>
</protein>
<reference evidence="1" key="1">
    <citation type="submission" date="2019-12" db="EMBL/GenBank/DDBJ databases">
        <title>Genome sequencing and annotation of Brassica cretica.</title>
        <authorList>
            <person name="Studholme D.J."/>
            <person name="Sarris P."/>
        </authorList>
    </citation>
    <scope>NUCLEOTIDE SEQUENCE</scope>
    <source>
        <strain evidence="1">PFS-109/04</strain>
        <tissue evidence="1">Leaf</tissue>
    </source>
</reference>